<evidence type="ECO:0000313" key="1">
    <source>
        <dbReference type="EMBL" id="KQL47312.1"/>
    </source>
</evidence>
<dbReference type="PANTHER" id="PTHR36439">
    <property type="entry name" value="BLL4334 PROTEIN"/>
    <property type="match status" value="1"/>
</dbReference>
<comment type="caution">
    <text evidence="1">The sequence shown here is derived from an EMBL/GenBank/DDBJ whole genome shotgun (WGS) entry which is preliminary data.</text>
</comment>
<sequence length="166" mass="18411">MAELRTALENIGLSRVKTYIQSGNVLFESQEDEASVRQQIEREIASVFGITLTVVMRTAEEMEHIVSHCPFSAELIADAAASCVGESLYVALLPESPPSSGIEKLAAANNGNDEYHISGRDVYLLFRHSVRDAKLSTNLQKLGVQVTVRNWNTMNKLVEMAKEMRL</sequence>
<name>A0ABR5NA27_BRECH</name>
<dbReference type="InterPro" id="IPR012545">
    <property type="entry name" value="DUF1697"/>
</dbReference>
<dbReference type="PANTHER" id="PTHR36439:SF1">
    <property type="entry name" value="DUF1697 DOMAIN-CONTAINING PROTEIN"/>
    <property type="match status" value="1"/>
</dbReference>
<dbReference type="Pfam" id="PF08002">
    <property type="entry name" value="DUF1697"/>
    <property type="match status" value="1"/>
</dbReference>
<keyword evidence="2" id="KW-1185">Reference proteome</keyword>
<proteinExistence type="predicted"/>
<dbReference type="EMBL" id="LJJB01000010">
    <property type="protein sequence ID" value="KQL47312.1"/>
    <property type="molecule type" value="Genomic_DNA"/>
</dbReference>
<dbReference type="Gene3D" id="3.30.70.1280">
    <property type="entry name" value="SP0830-like domains"/>
    <property type="match status" value="1"/>
</dbReference>
<accession>A0ABR5NA27</accession>
<protein>
    <submittedName>
        <fullName evidence="1">Cytoplasmic protein</fullName>
    </submittedName>
</protein>
<gene>
    <name evidence="1" type="ORF">AN963_18330</name>
</gene>
<organism evidence="1 2">
    <name type="scientific">Brevibacillus choshinensis</name>
    <dbReference type="NCBI Taxonomy" id="54911"/>
    <lineage>
        <taxon>Bacteria</taxon>
        <taxon>Bacillati</taxon>
        <taxon>Bacillota</taxon>
        <taxon>Bacilli</taxon>
        <taxon>Bacillales</taxon>
        <taxon>Paenibacillaceae</taxon>
        <taxon>Brevibacillus</taxon>
    </lineage>
</organism>
<evidence type="ECO:0000313" key="2">
    <source>
        <dbReference type="Proteomes" id="UP000051063"/>
    </source>
</evidence>
<dbReference type="PIRSF" id="PIRSF008502">
    <property type="entry name" value="UCP008502"/>
    <property type="match status" value="1"/>
</dbReference>
<reference evidence="1 2" key="1">
    <citation type="submission" date="2015-09" db="EMBL/GenBank/DDBJ databases">
        <title>Genome sequencing project for genomic taxonomy and phylogenomics of Bacillus-like bacteria.</title>
        <authorList>
            <person name="Liu B."/>
            <person name="Wang J."/>
            <person name="Zhu Y."/>
            <person name="Liu G."/>
            <person name="Chen Q."/>
            <person name="Chen Z."/>
            <person name="Lan J."/>
            <person name="Che J."/>
            <person name="Ge C."/>
            <person name="Shi H."/>
            <person name="Pan Z."/>
            <person name="Liu X."/>
        </authorList>
    </citation>
    <scope>NUCLEOTIDE SEQUENCE [LARGE SCALE GENOMIC DNA]</scope>
    <source>
        <strain evidence="1 2">DSM 8552</strain>
    </source>
</reference>
<dbReference type="SUPFAM" id="SSF160379">
    <property type="entry name" value="SP0830-like"/>
    <property type="match status" value="1"/>
</dbReference>
<dbReference type="Proteomes" id="UP000051063">
    <property type="component" value="Unassembled WGS sequence"/>
</dbReference>